<keyword evidence="3" id="KW-1185">Reference proteome</keyword>
<evidence type="ECO:0000313" key="2">
    <source>
        <dbReference type="EMBL" id="TWW68473.1"/>
    </source>
</evidence>
<feature type="non-terminal residue" evidence="2">
    <location>
        <position position="1"/>
    </location>
</feature>
<protein>
    <recommendedName>
        <fullName evidence="4">Murine leukemia virus integrase C-terminal domain-containing protein</fullName>
    </recommendedName>
</protein>
<reference evidence="2 3" key="1">
    <citation type="submission" date="2019-04" db="EMBL/GenBank/DDBJ databases">
        <title>Chromosome genome assembly for Takifugu flavidus.</title>
        <authorList>
            <person name="Xiao S."/>
        </authorList>
    </citation>
    <scope>NUCLEOTIDE SEQUENCE [LARGE SCALE GENOMIC DNA]</scope>
    <source>
        <strain evidence="2">HTHZ2018</strain>
        <tissue evidence="2">Muscle</tissue>
    </source>
</reference>
<feature type="compositionally biased region" description="Basic and acidic residues" evidence="1">
    <location>
        <begin position="133"/>
        <end position="172"/>
    </location>
</feature>
<organism evidence="2 3">
    <name type="scientific">Takifugu flavidus</name>
    <name type="common">sansaifugu</name>
    <dbReference type="NCBI Taxonomy" id="433684"/>
    <lineage>
        <taxon>Eukaryota</taxon>
        <taxon>Metazoa</taxon>
        <taxon>Chordata</taxon>
        <taxon>Craniata</taxon>
        <taxon>Vertebrata</taxon>
        <taxon>Euteleostomi</taxon>
        <taxon>Actinopterygii</taxon>
        <taxon>Neopterygii</taxon>
        <taxon>Teleostei</taxon>
        <taxon>Neoteleostei</taxon>
        <taxon>Acanthomorphata</taxon>
        <taxon>Eupercaria</taxon>
        <taxon>Tetraodontiformes</taxon>
        <taxon>Tetradontoidea</taxon>
        <taxon>Tetraodontidae</taxon>
        <taxon>Takifugu</taxon>
    </lineage>
</organism>
<evidence type="ECO:0008006" key="4">
    <source>
        <dbReference type="Google" id="ProtNLM"/>
    </source>
</evidence>
<evidence type="ECO:0000313" key="3">
    <source>
        <dbReference type="Proteomes" id="UP000324091"/>
    </source>
</evidence>
<sequence length="172" mass="19819">AELPSPASKPLHDIVPGDWIMVKVLSTRKRNGWKGPHQVLQASHTSVMIAEGATWLDTSQFKSLLNNSSSRPGSWRGTLLLMGGLGKGERGEEEERERRGEERKERKRKRKRKRRGEERRGRKRREERKRKLRGGEGEGGRGRGRGEERRGEESRRRGEERRGERTNHDPVG</sequence>
<proteinExistence type="predicted"/>
<name>A0A5C6NMS9_9TELE</name>
<feature type="region of interest" description="Disordered" evidence="1">
    <location>
        <begin position="66"/>
        <end position="172"/>
    </location>
</feature>
<evidence type="ECO:0000256" key="1">
    <source>
        <dbReference type="SAM" id="MobiDB-lite"/>
    </source>
</evidence>
<dbReference type="EMBL" id="RHFK02000011">
    <property type="protein sequence ID" value="TWW68473.1"/>
    <property type="molecule type" value="Genomic_DNA"/>
</dbReference>
<feature type="compositionally biased region" description="Basic residues" evidence="1">
    <location>
        <begin position="121"/>
        <end position="132"/>
    </location>
</feature>
<dbReference type="Gene3D" id="2.30.30.850">
    <property type="match status" value="1"/>
</dbReference>
<feature type="compositionally biased region" description="Basic residues" evidence="1">
    <location>
        <begin position="105"/>
        <end position="114"/>
    </location>
</feature>
<accession>A0A5C6NMS9</accession>
<gene>
    <name evidence="2" type="ORF">D4764_19G0002710</name>
</gene>
<comment type="caution">
    <text evidence="2">The sequence shown here is derived from an EMBL/GenBank/DDBJ whole genome shotgun (WGS) entry which is preliminary data.</text>
</comment>
<dbReference type="AlphaFoldDB" id="A0A5C6NMS9"/>
<dbReference type="Proteomes" id="UP000324091">
    <property type="component" value="Chromosome 19"/>
</dbReference>